<proteinExistence type="predicted"/>
<keyword evidence="4" id="KW-1185">Reference proteome</keyword>
<dbReference type="InterPro" id="IPR050237">
    <property type="entry name" value="ATP-dep_AMP-bd_enzyme"/>
</dbReference>
<feature type="domain" description="AMP-binding enzyme C-terminal" evidence="2">
    <location>
        <begin position="410"/>
        <end position="485"/>
    </location>
</feature>
<accession>C5T0A2</accession>
<dbReference type="Pfam" id="PF13193">
    <property type="entry name" value="AMP-binding_C"/>
    <property type="match status" value="1"/>
</dbReference>
<name>C5T0A2_ACIDE</name>
<organism evidence="3 4">
    <name type="scientific">Acidovorax delafieldii 2AN</name>
    <dbReference type="NCBI Taxonomy" id="573060"/>
    <lineage>
        <taxon>Bacteria</taxon>
        <taxon>Pseudomonadati</taxon>
        <taxon>Pseudomonadota</taxon>
        <taxon>Betaproteobacteria</taxon>
        <taxon>Burkholderiales</taxon>
        <taxon>Comamonadaceae</taxon>
        <taxon>Acidovorax</taxon>
    </lineage>
</organism>
<dbReference type="PANTHER" id="PTHR43767">
    <property type="entry name" value="LONG-CHAIN-FATTY-ACID--COA LIGASE"/>
    <property type="match status" value="1"/>
</dbReference>
<dbReference type="InterPro" id="IPR045851">
    <property type="entry name" value="AMP-bd_C_sf"/>
</dbReference>
<dbReference type="EMBL" id="ACQT01000004">
    <property type="protein sequence ID" value="EER62055.1"/>
    <property type="molecule type" value="Genomic_DNA"/>
</dbReference>
<dbReference type="InterPro" id="IPR020845">
    <property type="entry name" value="AMP-binding_CS"/>
</dbReference>
<keyword evidence="3" id="KW-0436">Ligase</keyword>
<dbReference type="Pfam" id="PF00501">
    <property type="entry name" value="AMP-binding"/>
    <property type="match status" value="1"/>
</dbReference>
<evidence type="ECO:0000313" key="3">
    <source>
        <dbReference type="EMBL" id="EER62055.1"/>
    </source>
</evidence>
<dbReference type="Gene3D" id="3.30.300.30">
    <property type="match status" value="1"/>
</dbReference>
<dbReference type="PROSITE" id="PS00455">
    <property type="entry name" value="AMP_BINDING"/>
    <property type="match status" value="1"/>
</dbReference>
<evidence type="ECO:0000259" key="1">
    <source>
        <dbReference type="Pfam" id="PF00501"/>
    </source>
</evidence>
<dbReference type="GO" id="GO:0016878">
    <property type="term" value="F:acid-thiol ligase activity"/>
    <property type="evidence" value="ECO:0007669"/>
    <property type="project" value="UniProtKB-ARBA"/>
</dbReference>
<feature type="domain" description="AMP-dependent synthetase/ligase" evidence="1">
    <location>
        <begin position="4"/>
        <end position="358"/>
    </location>
</feature>
<dbReference type="InterPro" id="IPR000873">
    <property type="entry name" value="AMP-dep_synth/lig_dom"/>
</dbReference>
<dbReference type="PATRIC" id="fig|573060.9.peg.4842"/>
<dbReference type="InterPro" id="IPR025110">
    <property type="entry name" value="AMP-bd_C"/>
</dbReference>
<gene>
    <name evidence="3" type="ORF">AcdelDRAFT_0332</name>
</gene>
<sequence>MVGGATYSYGEVWTRACKVAAGLRASGVGPGDAVVILLPNGPDAVFAWLGANVLGAIDVTINSGYRGASFEHALNQVRARVLIMSAESLPLLRASEGELQHLESVFVLGLAEVQGGVDWMPWRFRLQDYDQAIASAPASYEIALPVPSDIASVIYTSGTTGAAKGVMMPHAQVVLLARQTAKNFRIGPDDIYYSFHPLYHMAGKFMQVLACAAVGAKLVLDNAFDPAQWLQRVRDSGATLSGAHGPMLEMIFAQPDSSADREHQLRAICSAPFPRHIAAAFEARFGVRGIEVWGMTEVGIPLWCSFDEPLREGSCGRVDGDWFDFCVVDPSTDRPVPTGQTGEFVVRNKHPWTLMQGYIGMPDKTVEAWRNLWFHTGDSGYMDESGNVYFVDRTSDRIRRRAENIASYDIEVAALQHPFVAEAAAVGTPSEFASDDDIRLCVVLHPGMELLPQELLGHLAGLLPHFMVPRYIEQLDELPRSATHKVQRGALRRRPLGPRTWDRKAHGVSLRTLIHKE</sequence>
<dbReference type="InterPro" id="IPR042099">
    <property type="entry name" value="ANL_N_sf"/>
</dbReference>
<dbReference type="Proteomes" id="UP000003856">
    <property type="component" value="Unassembled WGS sequence"/>
</dbReference>
<comment type="caution">
    <text evidence="3">The sequence shown here is derived from an EMBL/GenBank/DDBJ whole genome shotgun (WGS) entry which is preliminary data.</text>
</comment>
<reference evidence="3 4" key="1">
    <citation type="submission" date="2009-05" db="EMBL/GenBank/DDBJ databases">
        <title>The draft genome of Acidovorax delafieldii 2AN.</title>
        <authorList>
            <consortium name="US DOE Joint Genome Institute (JGI-PGF)"/>
            <person name="Lucas S."/>
            <person name="Copeland A."/>
            <person name="Lapidus A."/>
            <person name="Glavina del Rio T."/>
            <person name="Tice H."/>
            <person name="Bruce D."/>
            <person name="Goodwin L."/>
            <person name="Pitluck S."/>
            <person name="Larimer F."/>
            <person name="Land M.L."/>
            <person name="Hauser L."/>
            <person name="Shelobolina E.S."/>
            <person name="Picardal F."/>
            <person name="Roden E."/>
            <person name="Emerson D."/>
        </authorList>
    </citation>
    <scope>NUCLEOTIDE SEQUENCE [LARGE SCALE GENOMIC DNA]</scope>
    <source>
        <strain evidence="3 4">2AN</strain>
    </source>
</reference>
<dbReference type="AlphaFoldDB" id="C5T0A2"/>
<evidence type="ECO:0000313" key="4">
    <source>
        <dbReference type="Proteomes" id="UP000003856"/>
    </source>
</evidence>
<evidence type="ECO:0000259" key="2">
    <source>
        <dbReference type="Pfam" id="PF13193"/>
    </source>
</evidence>
<dbReference type="Gene3D" id="3.40.50.12780">
    <property type="entry name" value="N-terminal domain of ligase-like"/>
    <property type="match status" value="1"/>
</dbReference>
<dbReference type="PANTHER" id="PTHR43767:SF1">
    <property type="entry name" value="NONRIBOSOMAL PEPTIDE SYNTHASE PES1 (EUROFUNG)-RELATED"/>
    <property type="match status" value="1"/>
</dbReference>
<dbReference type="SUPFAM" id="SSF56801">
    <property type="entry name" value="Acetyl-CoA synthetase-like"/>
    <property type="match status" value="1"/>
</dbReference>
<protein>
    <submittedName>
        <fullName evidence="3">AMP-dependent synthetase and ligase</fullName>
    </submittedName>
</protein>